<accession>A0ABY4CQ19</accession>
<gene>
    <name evidence="3" type="ORF">LSG31_07460</name>
</gene>
<feature type="transmembrane region" description="Helical" evidence="1">
    <location>
        <begin position="632"/>
        <end position="649"/>
    </location>
</feature>
<name>A0ABY4CQ19_9BACL</name>
<dbReference type="Proteomes" id="UP000830167">
    <property type="component" value="Chromosome"/>
</dbReference>
<dbReference type="Pfam" id="PF22085">
    <property type="entry name" value="NorB_cytochrome_c-like"/>
    <property type="match status" value="1"/>
</dbReference>
<feature type="transmembrane region" description="Helical" evidence="1">
    <location>
        <begin position="288"/>
        <end position="311"/>
    </location>
</feature>
<dbReference type="EMBL" id="CP089291">
    <property type="protein sequence ID" value="UOF92059.1"/>
    <property type="molecule type" value="Genomic_DNA"/>
</dbReference>
<feature type="transmembrane region" description="Helical" evidence="1">
    <location>
        <begin position="415"/>
        <end position="435"/>
    </location>
</feature>
<feature type="domain" description="Nitric oxide reductase subunit B cytochrome c-like" evidence="2">
    <location>
        <begin position="46"/>
        <end position="220"/>
    </location>
</feature>
<protein>
    <submittedName>
        <fullName evidence="3">Nitric-oxide reductase large subunit</fullName>
    </submittedName>
</protein>
<feature type="transmembrane region" description="Helical" evidence="1">
    <location>
        <begin position="488"/>
        <end position="509"/>
    </location>
</feature>
<evidence type="ECO:0000259" key="2">
    <source>
        <dbReference type="Pfam" id="PF22085"/>
    </source>
</evidence>
<dbReference type="Gene3D" id="1.20.210.10">
    <property type="entry name" value="Cytochrome c oxidase-like, subunit I domain"/>
    <property type="match status" value="1"/>
</dbReference>
<dbReference type="SUPFAM" id="SSF81442">
    <property type="entry name" value="Cytochrome c oxidase subunit I-like"/>
    <property type="match status" value="1"/>
</dbReference>
<feature type="transmembrane region" description="Helical" evidence="1">
    <location>
        <begin position="17"/>
        <end position="37"/>
    </location>
</feature>
<feature type="transmembrane region" description="Helical" evidence="1">
    <location>
        <begin position="589"/>
        <end position="612"/>
    </location>
</feature>
<dbReference type="RefSeq" id="WP_347438742.1">
    <property type="nucleotide sequence ID" value="NZ_CP089291.1"/>
</dbReference>
<feature type="transmembrane region" description="Helical" evidence="1">
    <location>
        <begin position="230"/>
        <end position="254"/>
    </location>
</feature>
<dbReference type="InterPro" id="IPR054309">
    <property type="entry name" value="NorB_cytochrome_c-like"/>
</dbReference>
<feature type="transmembrane region" description="Helical" evidence="1">
    <location>
        <begin position="521"/>
        <end position="542"/>
    </location>
</feature>
<keyword evidence="1" id="KW-0472">Membrane</keyword>
<dbReference type="InterPro" id="IPR036927">
    <property type="entry name" value="Cyt_c_oxase-like_su1_sf"/>
</dbReference>
<sequence length="777" mass="87653">MSHDAQHEQGSKTLKRVLLSVIIVSFLVLLVGGIFVYKNEAPIPNMVGTNDQIVTTHNNLINGQETYQQTDLADYGSLLGNGTFFGQDFTSETLNIVADSMRNFDAKQQYGKSYAQLSKEQQAAIADAVKSEIRVNRYNASDNTLKLTASQVYALDQVRAHYEQLFTKGDPARALPKSIFKAASSTSTIKNLSDFFYWTSWMSSTDRPGSNYSYTNNWPYYPAVGNVESFYAIFWSGMSAAFLVLMLAIIIWVYNHFKFQMESNYKSFPTINVNDIKITPSQRKTGKYFVIVCLVFLFQTLMGGLMAHYYVEGSAFYGLPILKWLPYNIAKTWHLQSAVFWIATAWLGMGLFIAPLVNGKEPKRQGFLVDVLFAALIVVVAGSYTGEWLGAKGLLGKAWFYFGNEGWNYLELGRFWEILLIVGLLLWMYIVWRALRVPLRNEADKGGLVHLLFYSAWTIPGFFAFSFLVNPSWNITTSDYWRWWVVHLWVEGVFEVFAVVVIGFMLVAMGLVTKKSTVRALYFQIIILMGSGIIGTGHHYYWIGDPDIWIALGACFSALEIVPLTLLASEAYDQYKMLRDGGKDFPYKAPFWFLISTAVWNLLGAGVLGFLINLPGVSFYEHGSFLTAAHGHGSMMGVYGMLAIALVLFSMRQIVQSDKYWSEKWFKMSVWGLNIGLVGMIVVTLFPIGVEQIRYTVEHGFWAARKLAFYREPLIFALLWLRIIPDSIFIVFGVLPLTWGVIKAFLHMKPSQKDVLEAPKVSSSVKSGVSSVNVKGN</sequence>
<evidence type="ECO:0000313" key="4">
    <source>
        <dbReference type="Proteomes" id="UP000830167"/>
    </source>
</evidence>
<feature type="transmembrane region" description="Helical" evidence="1">
    <location>
        <begin position="548"/>
        <end position="568"/>
    </location>
</feature>
<evidence type="ECO:0000256" key="1">
    <source>
        <dbReference type="SAM" id="Phobius"/>
    </source>
</evidence>
<organism evidence="3 4">
    <name type="scientific">Fodinisporobacter ferrooxydans</name>
    <dbReference type="NCBI Taxonomy" id="2901836"/>
    <lineage>
        <taxon>Bacteria</taxon>
        <taxon>Bacillati</taxon>
        <taxon>Bacillota</taxon>
        <taxon>Bacilli</taxon>
        <taxon>Bacillales</taxon>
        <taxon>Alicyclobacillaceae</taxon>
        <taxon>Fodinisporobacter</taxon>
    </lineage>
</organism>
<evidence type="ECO:0000313" key="3">
    <source>
        <dbReference type="EMBL" id="UOF92059.1"/>
    </source>
</evidence>
<dbReference type="Pfam" id="PF00115">
    <property type="entry name" value="COX1"/>
    <property type="match status" value="1"/>
</dbReference>
<dbReference type="PANTHER" id="PTHR10422:SF38">
    <property type="entry name" value="CYTOCHROME B SUBUNIT OF NITRIC OXIDE REDUCTASE"/>
    <property type="match status" value="1"/>
</dbReference>
<proteinExistence type="predicted"/>
<feature type="transmembrane region" description="Helical" evidence="1">
    <location>
        <begin position="366"/>
        <end position="385"/>
    </location>
</feature>
<feature type="transmembrane region" description="Helical" evidence="1">
    <location>
        <begin position="447"/>
        <end position="468"/>
    </location>
</feature>
<dbReference type="InterPro" id="IPR000883">
    <property type="entry name" value="Cyt_C_Oxase_1"/>
</dbReference>
<dbReference type="PANTHER" id="PTHR10422">
    <property type="entry name" value="CYTOCHROME C OXIDASE SUBUNIT 1"/>
    <property type="match status" value="1"/>
</dbReference>
<reference evidence="3" key="1">
    <citation type="submission" date="2021-12" db="EMBL/GenBank/DDBJ databases">
        <title>Alicyclobacillaceae gen. nov., sp. nov., isolated from chalcocite enrichment system.</title>
        <authorList>
            <person name="Jiang Z."/>
        </authorList>
    </citation>
    <scope>NUCLEOTIDE SEQUENCE</scope>
    <source>
        <strain evidence="3">MYW30-H2</strain>
    </source>
</reference>
<keyword evidence="1" id="KW-1133">Transmembrane helix</keyword>
<feature type="transmembrane region" description="Helical" evidence="1">
    <location>
        <begin position="670"/>
        <end position="690"/>
    </location>
</feature>
<keyword evidence="1" id="KW-0812">Transmembrane</keyword>
<keyword evidence="4" id="KW-1185">Reference proteome</keyword>
<feature type="transmembrane region" description="Helical" evidence="1">
    <location>
        <begin position="714"/>
        <end position="742"/>
    </location>
</feature>
<feature type="transmembrane region" description="Helical" evidence="1">
    <location>
        <begin position="333"/>
        <end position="354"/>
    </location>
</feature>